<evidence type="ECO:0000256" key="1">
    <source>
        <dbReference type="ARBA" id="ARBA00010364"/>
    </source>
</evidence>
<dbReference type="SUPFAM" id="SSF69786">
    <property type="entry name" value="YggU-like"/>
    <property type="match status" value="1"/>
</dbReference>
<sequence length="89" mass="10056">MDLLEFKKQLERQGETYLRLKVRPNAAETAVKDKMDDETVKIDIAAKPEKGKANAELIKFLAQEFAVTKENIKIISGAGERVKLVKIKI</sequence>
<name>A0A2H0V317_9BACT</name>
<dbReference type="HAMAP" id="MF_00634">
    <property type="entry name" value="UPF0235"/>
    <property type="match status" value="1"/>
</dbReference>
<protein>
    <recommendedName>
        <fullName evidence="2">UPF0235 protein COU01_00410</fullName>
    </recommendedName>
</protein>
<evidence type="ECO:0000313" key="3">
    <source>
        <dbReference type="EMBL" id="PIR92720.1"/>
    </source>
</evidence>
<comment type="similarity">
    <text evidence="1 2">Belongs to the UPF0235 family.</text>
</comment>
<dbReference type="PANTHER" id="PTHR13420">
    <property type="entry name" value="UPF0235 PROTEIN C15ORF40"/>
    <property type="match status" value="1"/>
</dbReference>
<evidence type="ECO:0000313" key="4">
    <source>
        <dbReference type="Proteomes" id="UP000228510"/>
    </source>
</evidence>
<dbReference type="Pfam" id="PF02594">
    <property type="entry name" value="DUF167"/>
    <property type="match status" value="1"/>
</dbReference>
<gene>
    <name evidence="3" type="ORF">COU01_00410</name>
</gene>
<dbReference type="GO" id="GO:0005737">
    <property type="term" value="C:cytoplasm"/>
    <property type="evidence" value="ECO:0007669"/>
    <property type="project" value="TreeGrafter"/>
</dbReference>
<proteinExistence type="inferred from homology"/>
<dbReference type="InterPro" id="IPR003746">
    <property type="entry name" value="DUF167"/>
</dbReference>
<reference evidence="4" key="1">
    <citation type="submission" date="2017-09" db="EMBL/GenBank/DDBJ databases">
        <title>Depth-based differentiation of microbial function through sediment-hosted aquifers and enrichment of novel symbionts in the deep terrestrial subsurface.</title>
        <authorList>
            <person name="Probst A.J."/>
            <person name="Ladd B."/>
            <person name="Jarett J.K."/>
            <person name="Geller-Mcgrath D.E."/>
            <person name="Sieber C.M.K."/>
            <person name="Emerson J.B."/>
            <person name="Anantharaman K."/>
            <person name="Thomas B.C."/>
            <person name="Malmstrom R."/>
            <person name="Stieglmeier M."/>
            <person name="Klingl A."/>
            <person name="Woyke T."/>
            <person name="Ryan C.M."/>
            <person name="Banfield J.F."/>
        </authorList>
    </citation>
    <scope>NUCLEOTIDE SEQUENCE [LARGE SCALE GENOMIC DNA]</scope>
</reference>
<dbReference type="Proteomes" id="UP000228510">
    <property type="component" value="Unassembled WGS sequence"/>
</dbReference>
<organism evidence="3 4">
    <name type="scientific">Candidatus Falkowbacteria bacterium CG10_big_fil_rev_8_21_14_0_10_44_15</name>
    <dbReference type="NCBI Taxonomy" id="1974569"/>
    <lineage>
        <taxon>Bacteria</taxon>
        <taxon>Candidatus Falkowiibacteriota</taxon>
    </lineage>
</organism>
<dbReference type="SMART" id="SM01152">
    <property type="entry name" value="DUF167"/>
    <property type="match status" value="1"/>
</dbReference>
<dbReference type="AlphaFoldDB" id="A0A2H0V317"/>
<comment type="caution">
    <text evidence="3">The sequence shown here is derived from an EMBL/GenBank/DDBJ whole genome shotgun (WGS) entry which is preliminary data.</text>
</comment>
<evidence type="ECO:0000256" key="2">
    <source>
        <dbReference type="HAMAP-Rule" id="MF_00634"/>
    </source>
</evidence>
<dbReference type="NCBIfam" id="TIGR00251">
    <property type="entry name" value="DUF167 family protein"/>
    <property type="match status" value="1"/>
</dbReference>
<dbReference type="Gene3D" id="3.30.1200.10">
    <property type="entry name" value="YggU-like"/>
    <property type="match status" value="1"/>
</dbReference>
<dbReference type="InterPro" id="IPR036591">
    <property type="entry name" value="YggU-like_sf"/>
</dbReference>
<accession>A0A2H0V317</accession>
<dbReference type="PANTHER" id="PTHR13420:SF7">
    <property type="entry name" value="UPF0235 PROTEIN C15ORF40"/>
    <property type="match status" value="1"/>
</dbReference>
<dbReference type="EMBL" id="PFAT01000003">
    <property type="protein sequence ID" value="PIR92720.1"/>
    <property type="molecule type" value="Genomic_DNA"/>
</dbReference>